<name>A0A931E7G7_9BACT</name>
<dbReference type="RefSeq" id="WP_196991672.1">
    <property type="nucleotide sequence ID" value="NZ_JADWYR010000002.1"/>
</dbReference>
<evidence type="ECO:0000313" key="2">
    <source>
        <dbReference type="Proteomes" id="UP000628448"/>
    </source>
</evidence>
<comment type="caution">
    <text evidence="1">The sequence shown here is derived from an EMBL/GenBank/DDBJ whole genome shotgun (WGS) entry which is preliminary data.</text>
</comment>
<sequence>MKPAKNEDFASTVSLLHNRLVKLDLNKTIGGHVVLSCNLAYPEGVVYFKTTPELVVEFLTGDLLLQALFDKSANATVEIIYNGIATHASPADTDIVLSGGNKTFREIFDFEFLL</sequence>
<accession>A0A931E7G7</accession>
<dbReference type="AlphaFoldDB" id="A0A931E7G7"/>
<dbReference type="EMBL" id="JADWYR010000002">
    <property type="protein sequence ID" value="MBG9377597.1"/>
    <property type="molecule type" value="Genomic_DNA"/>
</dbReference>
<organism evidence="1 2">
    <name type="scientific">Panacibacter microcysteis</name>
    <dbReference type="NCBI Taxonomy" id="2793269"/>
    <lineage>
        <taxon>Bacteria</taxon>
        <taxon>Pseudomonadati</taxon>
        <taxon>Bacteroidota</taxon>
        <taxon>Chitinophagia</taxon>
        <taxon>Chitinophagales</taxon>
        <taxon>Chitinophagaceae</taxon>
        <taxon>Panacibacter</taxon>
    </lineage>
</organism>
<proteinExistence type="predicted"/>
<keyword evidence="2" id="KW-1185">Reference proteome</keyword>
<gene>
    <name evidence="1" type="ORF">I5907_15235</name>
</gene>
<evidence type="ECO:0000313" key="1">
    <source>
        <dbReference type="EMBL" id="MBG9377597.1"/>
    </source>
</evidence>
<dbReference type="Proteomes" id="UP000628448">
    <property type="component" value="Unassembled WGS sequence"/>
</dbReference>
<reference evidence="1" key="1">
    <citation type="submission" date="2020-11" db="EMBL/GenBank/DDBJ databases">
        <title>Bacterial whole genome sequence for Panacibacter sp. DH6.</title>
        <authorList>
            <person name="Le V."/>
            <person name="Ko S."/>
            <person name="Ahn C.-Y."/>
            <person name="Oh H.-M."/>
        </authorList>
    </citation>
    <scope>NUCLEOTIDE SEQUENCE</scope>
    <source>
        <strain evidence="1">DH6</strain>
    </source>
</reference>
<protein>
    <submittedName>
        <fullName evidence="1">Uncharacterized protein</fullName>
    </submittedName>
</protein>